<dbReference type="EMBL" id="LATL02000235">
    <property type="protein sequence ID" value="KKD38947.1"/>
    <property type="molecule type" value="Genomic_DNA"/>
</dbReference>
<dbReference type="AlphaFoldDB" id="A0A0F5YJV8"/>
<keyword evidence="1" id="KW-0812">Transmembrane</keyword>
<feature type="transmembrane region" description="Helical" evidence="1">
    <location>
        <begin position="52"/>
        <end position="69"/>
    </location>
</feature>
<protein>
    <submittedName>
        <fullName evidence="2">Uncharacterized protein</fullName>
    </submittedName>
</protein>
<dbReference type="Proteomes" id="UP000033607">
    <property type="component" value="Unassembled WGS sequence"/>
</dbReference>
<keyword evidence="1" id="KW-1133">Transmembrane helix</keyword>
<evidence type="ECO:0000313" key="3">
    <source>
        <dbReference type="Proteomes" id="UP000033607"/>
    </source>
</evidence>
<organism evidence="2 3">
    <name type="scientific">Limnoraphis robusta CS-951</name>
    <dbReference type="NCBI Taxonomy" id="1637645"/>
    <lineage>
        <taxon>Bacteria</taxon>
        <taxon>Bacillati</taxon>
        <taxon>Cyanobacteriota</taxon>
        <taxon>Cyanophyceae</taxon>
        <taxon>Oscillatoriophycideae</taxon>
        <taxon>Oscillatoriales</taxon>
        <taxon>Sirenicapillariaceae</taxon>
        <taxon>Limnoraphis</taxon>
    </lineage>
</organism>
<feature type="transmembrane region" description="Helical" evidence="1">
    <location>
        <begin position="29"/>
        <end position="46"/>
    </location>
</feature>
<gene>
    <name evidence="2" type="ORF">WN50_06090</name>
</gene>
<sequence>MSGIYLIWLIIALVTTWAGFKTKDDVHRIALISMGLFFFLLFLTITPESIQLFFKLIFLILLVLWRFILRSSLRLQPQSVQQEPWNRN</sequence>
<name>A0A0F5YJV8_9CYAN</name>
<evidence type="ECO:0000256" key="1">
    <source>
        <dbReference type="SAM" id="Phobius"/>
    </source>
</evidence>
<dbReference type="RefSeq" id="WP_046277621.1">
    <property type="nucleotide sequence ID" value="NZ_LATL02000235.1"/>
</dbReference>
<keyword evidence="1" id="KW-0472">Membrane</keyword>
<comment type="caution">
    <text evidence="2">The sequence shown here is derived from an EMBL/GenBank/DDBJ whole genome shotgun (WGS) entry which is preliminary data.</text>
</comment>
<reference evidence="2 3" key="1">
    <citation type="submission" date="2015-06" db="EMBL/GenBank/DDBJ databases">
        <title>Draft genome assembly of filamentous brackish cyanobacterium Limnoraphis robusta strain CS-951.</title>
        <authorList>
            <person name="Willis A."/>
            <person name="Parks M."/>
            <person name="Burford M.A."/>
        </authorList>
    </citation>
    <scope>NUCLEOTIDE SEQUENCE [LARGE SCALE GENOMIC DNA]</scope>
    <source>
        <strain evidence="2 3">CS-951</strain>
    </source>
</reference>
<dbReference type="OrthoDB" id="9917350at2"/>
<feature type="transmembrane region" description="Helical" evidence="1">
    <location>
        <begin position="6"/>
        <end position="22"/>
    </location>
</feature>
<proteinExistence type="predicted"/>
<evidence type="ECO:0000313" key="2">
    <source>
        <dbReference type="EMBL" id="KKD38947.1"/>
    </source>
</evidence>
<accession>A0A0F5YJV8</accession>